<accession>X0VJC1</accession>
<protein>
    <recommendedName>
        <fullName evidence="3">DUF4238 domain-containing protein</fullName>
    </recommendedName>
</protein>
<proteinExistence type="predicted"/>
<feature type="non-terminal residue" evidence="2">
    <location>
        <position position="1"/>
    </location>
</feature>
<dbReference type="AlphaFoldDB" id="X0VJC1"/>
<feature type="region of interest" description="Disordered" evidence="1">
    <location>
        <begin position="193"/>
        <end position="212"/>
    </location>
</feature>
<sequence length="212" mass="24208">KVELTSDEKWVMATFLSVQFLRTAEQRDILALFSEQHGLYKSGVSPDEKINLHAYMLCSGGLVEDIAERIDKSIWIFARNATDIPFWTSDNPVSFKTGDNRMWLKGPGIMSIGSYVVFPVTPRYVLYCKEPTYWAELKPFDCCISPVTLTPEMVEHENSGQVFMATRFVISPNDDFTFAEEFVDTIGTDIYAPNDSAEERTRPNSRHRSRRG</sequence>
<gene>
    <name evidence="2" type="ORF">S01H1_50846</name>
</gene>
<name>X0VJC1_9ZZZZ</name>
<evidence type="ECO:0000313" key="2">
    <source>
        <dbReference type="EMBL" id="GAG18379.1"/>
    </source>
</evidence>
<organism evidence="2">
    <name type="scientific">marine sediment metagenome</name>
    <dbReference type="NCBI Taxonomy" id="412755"/>
    <lineage>
        <taxon>unclassified sequences</taxon>
        <taxon>metagenomes</taxon>
        <taxon>ecological metagenomes</taxon>
    </lineage>
</organism>
<feature type="compositionally biased region" description="Basic residues" evidence="1">
    <location>
        <begin position="203"/>
        <end position="212"/>
    </location>
</feature>
<dbReference type="Pfam" id="PF14022">
    <property type="entry name" value="DUF4238"/>
    <property type="match status" value="1"/>
</dbReference>
<dbReference type="InterPro" id="IPR025332">
    <property type="entry name" value="DUF4238"/>
</dbReference>
<evidence type="ECO:0008006" key="3">
    <source>
        <dbReference type="Google" id="ProtNLM"/>
    </source>
</evidence>
<reference evidence="2" key="1">
    <citation type="journal article" date="2014" name="Front. Microbiol.">
        <title>High frequency of phylogenetically diverse reductive dehalogenase-homologous genes in deep subseafloor sedimentary metagenomes.</title>
        <authorList>
            <person name="Kawai M."/>
            <person name="Futagami T."/>
            <person name="Toyoda A."/>
            <person name="Takaki Y."/>
            <person name="Nishi S."/>
            <person name="Hori S."/>
            <person name="Arai W."/>
            <person name="Tsubouchi T."/>
            <person name="Morono Y."/>
            <person name="Uchiyama I."/>
            <person name="Ito T."/>
            <person name="Fujiyama A."/>
            <person name="Inagaki F."/>
            <person name="Takami H."/>
        </authorList>
    </citation>
    <scope>NUCLEOTIDE SEQUENCE</scope>
    <source>
        <strain evidence="2">Expedition CK06-06</strain>
    </source>
</reference>
<dbReference type="EMBL" id="BARS01032779">
    <property type="protein sequence ID" value="GAG18379.1"/>
    <property type="molecule type" value="Genomic_DNA"/>
</dbReference>
<evidence type="ECO:0000256" key="1">
    <source>
        <dbReference type="SAM" id="MobiDB-lite"/>
    </source>
</evidence>
<comment type="caution">
    <text evidence="2">The sequence shown here is derived from an EMBL/GenBank/DDBJ whole genome shotgun (WGS) entry which is preliminary data.</text>
</comment>